<reference evidence="1 2" key="1">
    <citation type="submission" date="2019-08" db="EMBL/GenBank/DDBJ databases">
        <title>Whole genome of Aphis craccivora.</title>
        <authorList>
            <person name="Voronova N.V."/>
            <person name="Shulinski R.S."/>
            <person name="Bandarenka Y.V."/>
            <person name="Zhorov D.G."/>
            <person name="Warner D."/>
        </authorList>
    </citation>
    <scope>NUCLEOTIDE SEQUENCE [LARGE SCALE GENOMIC DNA]</scope>
    <source>
        <strain evidence="1">180601</strain>
        <tissue evidence="1">Whole Body</tissue>
    </source>
</reference>
<evidence type="ECO:0000313" key="2">
    <source>
        <dbReference type="Proteomes" id="UP000478052"/>
    </source>
</evidence>
<protein>
    <submittedName>
        <fullName evidence="1">Uncharacterized protein</fullName>
    </submittedName>
</protein>
<name>A0A6G0YIJ5_APHCR</name>
<gene>
    <name evidence="1" type="ORF">FWK35_00020983</name>
</gene>
<keyword evidence="2" id="KW-1185">Reference proteome</keyword>
<dbReference type="AlphaFoldDB" id="A0A6G0YIJ5"/>
<dbReference type="Proteomes" id="UP000478052">
    <property type="component" value="Unassembled WGS sequence"/>
</dbReference>
<organism evidence="1 2">
    <name type="scientific">Aphis craccivora</name>
    <name type="common">Cowpea aphid</name>
    <dbReference type="NCBI Taxonomy" id="307492"/>
    <lineage>
        <taxon>Eukaryota</taxon>
        <taxon>Metazoa</taxon>
        <taxon>Ecdysozoa</taxon>
        <taxon>Arthropoda</taxon>
        <taxon>Hexapoda</taxon>
        <taxon>Insecta</taxon>
        <taxon>Pterygota</taxon>
        <taxon>Neoptera</taxon>
        <taxon>Paraneoptera</taxon>
        <taxon>Hemiptera</taxon>
        <taxon>Sternorrhyncha</taxon>
        <taxon>Aphidomorpha</taxon>
        <taxon>Aphidoidea</taxon>
        <taxon>Aphididae</taxon>
        <taxon>Aphidini</taxon>
        <taxon>Aphis</taxon>
        <taxon>Aphis</taxon>
    </lineage>
</organism>
<comment type="caution">
    <text evidence="1">The sequence shown here is derived from an EMBL/GenBank/DDBJ whole genome shotgun (WGS) entry which is preliminary data.</text>
</comment>
<sequence length="26" mass="2986">MVATQKLITVNTLNVHHMFVLPLLHD</sequence>
<proteinExistence type="predicted"/>
<accession>A0A6G0YIJ5</accession>
<evidence type="ECO:0000313" key="1">
    <source>
        <dbReference type="EMBL" id="KAF0756696.1"/>
    </source>
</evidence>
<dbReference type="EMBL" id="VUJU01003787">
    <property type="protein sequence ID" value="KAF0756696.1"/>
    <property type="molecule type" value="Genomic_DNA"/>
</dbReference>